<proteinExistence type="predicted"/>
<sequence length="64" mass="7488">MRVSVFDFYRGRTRGGRSRDIESRDRREREAKVGGRWWGESVLGKLVGAPRFSPYGYFPGYLFP</sequence>
<accession>Q04333</accession>
<organism evidence="1">
    <name type="scientific">Pichia angusta</name>
    <name type="common">Yeast</name>
    <name type="synonym">Hansenula polymorpha</name>
    <dbReference type="NCBI Taxonomy" id="870730"/>
    <lineage>
        <taxon>Eukaryota</taxon>
        <taxon>Fungi</taxon>
        <taxon>Dikarya</taxon>
        <taxon>Ascomycota</taxon>
        <taxon>Saccharomycotina</taxon>
        <taxon>Pichiomycetes</taxon>
        <taxon>Pichiales</taxon>
        <taxon>Pichiaceae</taxon>
        <taxon>Ogataea</taxon>
    </lineage>
</organism>
<dbReference type="EMBL" id="X58862">
    <property type="protein sequence ID" value="CAA41667.1"/>
    <property type="molecule type" value="Genomic_DNA"/>
</dbReference>
<reference evidence="1" key="2">
    <citation type="journal article" name="Nucleic Acids Res.">
        <title>Nucleotide sequence of Hansenula polymorpha DNA region complementing DAK-.</title>
        <authorList>
            <person name="Krutilina A.I."/>
            <person name="Seregina S.A."/>
            <person name="Tikhomirova L.P."/>
            <person name="Kryukov V.M."/>
        </authorList>
    </citation>
    <scope>NUCLEOTIDE SEQUENCE</scope>
    <source>
        <strain evidence="1">DL1</strain>
    </source>
</reference>
<protein>
    <submittedName>
        <fullName evidence="1">H.polymorpha DL1 DNA for region containing 9 open reading frames</fullName>
    </submittedName>
</protein>
<evidence type="ECO:0000313" key="1">
    <source>
        <dbReference type="EMBL" id="CAA41667.1"/>
    </source>
</evidence>
<reference evidence="1" key="1">
    <citation type="submission" date="1991-04" db="EMBL/GenBank/DDBJ databases">
        <authorList>
            <person name="Krutilina A.I."/>
        </authorList>
    </citation>
    <scope>NUCLEOTIDE SEQUENCE</scope>
    <source>
        <strain evidence="1">DL1</strain>
    </source>
</reference>
<dbReference type="PIR" id="S14856">
    <property type="entry name" value="S14856"/>
</dbReference>
<name>Q04333_PICAN</name>
<dbReference type="AlphaFoldDB" id="Q04333"/>